<accession>A0A855X9I5</accession>
<comment type="cofactor">
    <cofactor evidence="12">
        <name>Zn(2+)</name>
        <dbReference type="ChEBI" id="CHEBI:29105"/>
    </cofactor>
    <text evidence="12">Binds 1 zinc ion per subunit.</text>
</comment>
<keyword evidence="5 12" id="KW-0812">Transmembrane</keyword>
<feature type="transmembrane region" description="Helical" evidence="12">
    <location>
        <begin position="7"/>
        <end position="24"/>
    </location>
</feature>
<feature type="transmembrane region" description="Helical" evidence="12">
    <location>
        <begin position="180"/>
        <end position="200"/>
    </location>
</feature>
<dbReference type="EMBL" id="PQAP01000036">
    <property type="protein sequence ID" value="PWB74278.1"/>
    <property type="molecule type" value="Genomic_DNA"/>
</dbReference>
<evidence type="ECO:0000256" key="3">
    <source>
        <dbReference type="ARBA" id="ARBA00022475"/>
    </source>
</evidence>
<keyword evidence="4 12" id="KW-0645">Protease</keyword>
<dbReference type="HAMAP" id="MF_00188">
    <property type="entry name" value="Pept_M48_protease_HtpX"/>
    <property type="match status" value="1"/>
</dbReference>
<evidence type="ECO:0000313" key="14">
    <source>
        <dbReference type="EMBL" id="PWB74278.1"/>
    </source>
</evidence>
<feature type="binding site" evidence="12">
    <location>
        <position position="205"/>
    </location>
    <ligand>
        <name>Zn(2+)</name>
        <dbReference type="ChEBI" id="CHEBI:29105"/>
        <note>catalytic</note>
    </ligand>
</feature>
<evidence type="ECO:0000256" key="8">
    <source>
        <dbReference type="ARBA" id="ARBA00022833"/>
    </source>
</evidence>
<sequence>MNSVKTVALMVVLMLLFMWIGYLFGGSGGMVIAFVIASVMNLITYWYSDKIVLKMYKAREIQEADHPKLYRVVKRVATQAMMPMPKVYIVPSRGPNAFATGRDANHAAVAATEGILEILTEDELEGVIGHEIAHIRNKDMLIGTVAATFAGAIGLIAEFARFSAIFGGYGRDSENRGGGIGILVAAIVAPIVAILVQTAISRQREFKADAESGEITGKYLPLASALDKLHRSPVKLNVDNRPATANLMIVNPLSGRGFTNLFSTHPPVEQRIARLKELSQQAVYKPYVS</sequence>
<dbReference type="InterPro" id="IPR022919">
    <property type="entry name" value="Pept_M48_protease_HtpX"/>
</dbReference>
<dbReference type="AlphaFoldDB" id="A0A855X9I5"/>
<comment type="similarity">
    <text evidence="2 12">Belongs to the peptidase M48B family.</text>
</comment>
<feature type="binding site" evidence="12">
    <location>
        <position position="130"/>
    </location>
    <ligand>
        <name>Zn(2+)</name>
        <dbReference type="ChEBI" id="CHEBI:29105"/>
        <note>catalytic</note>
    </ligand>
</feature>
<evidence type="ECO:0000256" key="2">
    <source>
        <dbReference type="ARBA" id="ARBA00009779"/>
    </source>
</evidence>
<evidence type="ECO:0000256" key="7">
    <source>
        <dbReference type="ARBA" id="ARBA00022801"/>
    </source>
</evidence>
<keyword evidence="6 12" id="KW-0479">Metal-binding</keyword>
<reference evidence="14 15" key="1">
    <citation type="journal article" date="2018" name="ISME J.">
        <title>A methanotrophic archaeon couples anaerobic oxidation of methane to Fe(III) reduction.</title>
        <authorList>
            <person name="Cai C."/>
            <person name="Leu A.O."/>
            <person name="Xie G.J."/>
            <person name="Guo J."/>
            <person name="Feng Y."/>
            <person name="Zhao J.X."/>
            <person name="Tyson G.W."/>
            <person name="Yuan Z."/>
            <person name="Hu S."/>
        </authorList>
    </citation>
    <scope>NUCLEOTIDE SEQUENCE [LARGE SCALE GENOMIC DNA]</scope>
    <source>
        <strain evidence="14">FeB_12</strain>
    </source>
</reference>
<dbReference type="InterPro" id="IPR050083">
    <property type="entry name" value="HtpX_protease"/>
</dbReference>
<name>A0A855X9I5_9BACT</name>
<comment type="subcellular location">
    <subcellularLocation>
        <location evidence="1 12">Cell membrane</location>
        <topology evidence="1 12">Multi-pass membrane protein</topology>
    </subcellularLocation>
</comment>
<evidence type="ECO:0000256" key="9">
    <source>
        <dbReference type="ARBA" id="ARBA00022989"/>
    </source>
</evidence>
<keyword evidence="8 12" id="KW-0862">Zinc</keyword>
<dbReference type="EC" id="3.4.24.-" evidence="12"/>
<keyword evidence="7 12" id="KW-0378">Hydrolase</keyword>
<dbReference type="CDD" id="cd07336">
    <property type="entry name" value="M48B_HtpX_like"/>
    <property type="match status" value="1"/>
</dbReference>
<evidence type="ECO:0000256" key="12">
    <source>
        <dbReference type="HAMAP-Rule" id="MF_00188"/>
    </source>
</evidence>
<evidence type="ECO:0000256" key="4">
    <source>
        <dbReference type="ARBA" id="ARBA00022670"/>
    </source>
</evidence>
<evidence type="ECO:0000256" key="6">
    <source>
        <dbReference type="ARBA" id="ARBA00022723"/>
    </source>
</evidence>
<dbReference type="Pfam" id="PF01435">
    <property type="entry name" value="Peptidase_M48"/>
    <property type="match status" value="1"/>
</dbReference>
<dbReference type="GO" id="GO:0008270">
    <property type="term" value="F:zinc ion binding"/>
    <property type="evidence" value="ECO:0007669"/>
    <property type="project" value="UniProtKB-UniRule"/>
</dbReference>
<dbReference type="PANTHER" id="PTHR43221">
    <property type="entry name" value="PROTEASE HTPX"/>
    <property type="match status" value="1"/>
</dbReference>
<dbReference type="PANTHER" id="PTHR43221:SF1">
    <property type="entry name" value="PROTEASE HTPX"/>
    <property type="match status" value="1"/>
</dbReference>
<keyword evidence="10 12" id="KW-0482">Metalloprotease</keyword>
<gene>
    <name evidence="12" type="primary">htpX</name>
    <name evidence="14" type="ORF">C3F09_04175</name>
</gene>
<dbReference type="GO" id="GO:0006508">
    <property type="term" value="P:proteolysis"/>
    <property type="evidence" value="ECO:0007669"/>
    <property type="project" value="UniProtKB-KW"/>
</dbReference>
<evidence type="ECO:0000256" key="1">
    <source>
        <dbReference type="ARBA" id="ARBA00004651"/>
    </source>
</evidence>
<proteinExistence type="inferred from homology"/>
<feature type="domain" description="Peptidase M48" evidence="13">
    <location>
        <begin position="65"/>
        <end position="278"/>
    </location>
</feature>
<feature type="transmembrane region" description="Helical" evidence="12">
    <location>
        <begin position="140"/>
        <end position="160"/>
    </location>
</feature>
<evidence type="ECO:0000256" key="10">
    <source>
        <dbReference type="ARBA" id="ARBA00023049"/>
    </source>
</evidence>
<feature type="transmembrane region" description="Helical" evidence="12">
    <location>
        <begin position="30"/>
        <end position="47"/>
    </location>
</feature>
<dbReference type="GO" id="GO:0005886">
    <property type="term" value="C:plasma membrane"/>
    <property type="evidence" value="ECO:0007669"/>
    <property type="project" value="UniProtKB-SubCell"/>
</dbReference>
<evidence type="ECO:0000256" key="11">
    <source>
        <dbReference type="ARBA" id="ARBA00023136"/>
    </source>
</evidence>
<evidence type="ECO:0000313" key="15">
    <source>
        <dbReference type="Proteomes" id="UP000250918"/>
    </source>
</evidence>
<keyword evidence="11 12" id="KW-0472">Membrane</keyword>
<dbReference type="Proteomes" id="UP000250918">
    <property type="component" value="Unassembled WGS sequence"/>
</dbReference>
<evidence type="ECO:0000259" key="13">
    <source>
        <dbReference type="Pfam" id="PF01435"/>
    </source>
</evidence>
<keyword evidence="3 12" id="KW-1003">Cell membrane</keyword>
<feature type="binding site" evidence="12">
    <location>
        <position position="134"/>
    </location>
    <ligand>
        <name>Zn(2+)</name>
        <dbReference type="ChEBI" id="CHEBI:29105"/>
        <note>catalytic</note>
    </ligand>
</feature>
<dbReference type="GO" id="GO:0004222">
    <property type="term" value="F:metalloendopeptidase activity"/>
    <property type="evidence" value="ECO:0007669"/>
    <property type="project" value="UniProtKB-UniRule"/>
</dbReference>
<evidence type="ECO:0000256" key="5">
    <source>
        <dbReference type="ARBA" id="ARBA00022692"/>
    </source>
</evidence>
<keyword evidence="9 12" id="KW-1133">Transmembrane helix</keyword>
<dbReference type="InterPro" id="IPR001915">
    <property type="entry name" value="Peptidase_M48"/>
</dbReference>
<organism evidence="14 15">
    <name type="scientific">candidate division GN15 bacterium</name>
    <dbReference type="NCBI Taxonomy" id="2072418"/>
    <lineage>
        <taxon>Bacteria</taxon>
        <taxon>candidate division GN15</taxon>
    </lineage>
</organism>
<comment type="caution">
    <text evidence="14">The sequence shown here is derived from an EMBL/GenBank/DDBJ whole genome shotgun (WGS) entry which is preliminary data.</text>
</comment>
<dbReference type="Gene3D" id="3.30.2010.10">
    <property type="entry name" value="Metalloproteases ('zincins'), catalytic domain"/>
    <property type="match status" value="1"/>
</dbReference>
<feature type="active site" evidence="12">
    <location>
        <position position="131"/>
    </location>
</feature>
<protein>
    <recommendedName>
        <fullName evidence="12">Protease HtpX homolog</fullName>
        <ecNumber evidence="12">3.4.24.-</ecNumber>
    </recommendedName>
</protein>